<dbReference type="Pfam" id="PF00342">
    <property type="entry name" value="PGI"/>
    <property type="match status" value="1"/>
</dbReference>
<evidence type="ECO:0000256" key="2">
    <source>
        <dbReference type="ARBA" id="ARBA00006604"/>
    </source>
</evidence>
<evidence type="ECO:0000256" key="5">
    <source>
        <dbReference type="ARBA" id="ARBA00023152"/>
    </source>
</evidence>
<dbReference type="PANTHER" id="PTHR11469">
    <property type="entry name" value="GLUCOSE-6-PHOSPHATE ISOMERASE"/>
    <property type="match status" value="1"/>
</dbReference>
<dbReference type="GO" id="GO:0006094">
    <property type="term" value="P:gluconeogenesis"/>
    <property type="evidence" value="ECO:0007669"/>
    <property type="project" value="UniProtKB-UniRule"/>
</dbReference>
<dbReference type="InterPro" id="IPR001672">
    <property type="entry name" value="G6P_Isomerase"/>
</dbReference>
<dbReference type="InterPro" id="IPR035482">
    <property type="entry name" value="SIS_PGI_2"/>
</dbReference>
<keyword evidence="4 8" id="KW-0963">Cytoplasm</keyword>
<dbReference type="RefSeq" id="WP_190615645.1">
    <property type="nucleotide sequence ID" value="NZ_AP018712.1"/>
</dbReference>
<evidence type="ECO:0000313" key="10">
    <source>
        <dbReference type="EMBL" id="BBE30563.1"/>
    </source>
</evidence>
<comment type="function">
    <text evidence="8">Catalyzes the reversible isomerization of glucose-6-phosphate to fructose-6-phosphate.</text>
</comment>
<dbReference type="FunCoup" id="A0A7G1G6T4">
    <property type="interactions" value="333"/>
</dbReference>
<keyword evidence="5 8" id="KW-0324">Glycolysis</keyword>
<gene>
    <name evidence="8 10" type="primary">pgi</name>
    <name evidence="10" type="ORF">OSSY52_07040</name>
</gene>
<feature type="active site" evidence="8">
    <location>
        <position position="312"/>
    </location>
</feature>
<dbReference type="CDD" id="cd05016">
    <property type="entry name" value="SIS_PGI_2"/>
    <property type="match status" value="1"/>
</dbReference>
<dbReference type="EC" id="5.3.1.9" evidence="8"/>
<reference evidence="10 11" key="1">
    <citation type="submission" date="2018-06" db="EMBL/GenBank/DDBJ databases">
        <title>Genome sequencing of Oceanotoga sp. sy52.</title>
        <authorList>
            <person name="Mori K."/>
        </authorList>
    </citation>
    <scope>NUCLEOTIDE SEQUENCE [LARGE SCALE GENOMIC DNA]</scope>
    <source>
        <strain evidence="11">sy52</strain>
    </source>
</reference>
<evidence type="ECO:0000256" key="4">
    <source>
        <dbReference type="ARBA" id="ARBA00022490"/>
    </source>
</evidence>
<evidence type="ECO:0000313" key="11">
    <source>
        <dbReference type="Proteomes" id="UP000516361"/>
    </source>
</evidence>
<feature type="active site" description="Proton donor" evidence="8">
    <location>
        <position position="283"/>
    </location>
</feature>
<dbReference type="PRINTS" id="PR00662">
    <property type="entry name" value="G6PISOMERASE"/>
</dbReference>
<name>A0A7G1G6T4_9BACT</name>
<dbReference type="InterPro" id="IPR018189">
    <property type="entry name" value="Phosphoglucose_isomerase_CS"/>
</dbReference>
<dbReference type="PANTHER" id="PTHR11469:SF1">
    <property type="entry name" value="GLUCOSE-6-PHOSPHATE ISOMERASE"/>
    <property type="match status" value="1"/>
</dbReference>
<protein>
    <recommendedName>
        <fullName evidence="8">Glucose-6-phosphate isomerase</fullName>
        <shortName evidence="8">GPI</shortName>
        <ecNumber evidence="8">5.3.1.9</ecNumber>
    </recommendedName>
    <alternativeName>
        <fullName evidence="8">Phosphoglucose isomerase</fullName>
        <shortName evidence="8">PGI</shortName>
    </alternativeName>
    <alternativeName>
        <fullName evidence="8">Phosphohexose isomerase</fullName>
        <shortName evidence="8">PHI</shortName>
    </alternativeName>
</protein>
<organism evidence="10 11">
    <name type="scientific">Tepiditoga spiralis</name>
    <dbReference type="NCBI Taxonomy" id="2108365"/>
    <lineage>
        <taxon>Bacteria</taxon>
        <taxon>Thermotogati</taxon>
        <taxon>Thermotogota</taxon>
        <taxon>Thermotogae</taxon>
        <taxon>Petrotogales</taxon>
        <taxon>Petrotogaceae</taxon>
        <taxon>Tepiditoga</taxon>
    </lineage>
</organism>
<dbReference type="Gene3D" id="3.40.50.10490">
    <property type="entry name" value="Glucose-6-phosphate isomerase like protein, domain 1"/>
    <property type="match status" value="2"/>
</dbReference>
<dbReference type="AlphaFoldDB" id="A0A7G1G6T4"/>
<evidence type="ECO:0000256" key="7">
    <source>
        <dbReference type="ARBA" id="ARBA00029321"/>
    </source>
</evidence>
<dbReference type="InterPro" id="IPR035476">
    <property type="entry name" value="SIS_PGI_1"/>
</dbReference>
<evidence type="ECO:0000256" key="9">
    <source>
        <dbReference type="RuleBase" id="RU000612"/>
    </source>
</evidence>
<dbReference type="GO" id="GO:0005829">
    <property type="term" value="C:cytosol"/>
    <property type="evidence" value="ECO:0007669"/>
    <property type="project" value="TreeGrafter"/>
</dbReference>
<dbReference type="GO" id="GO:0004347">
    <property type="term" value="F:glucose-6-phosphate isomerase activity"/>
    <property type="evidence" value="ECO:0007669"/>
    <property type="project" value="UniProtKB-UniRule"/>
</dbReference>
<dbReference type="HAMAP" id="MF_00473">
    <property type="entry name" value="G6P_isomerase"/>
    <property type="match status" value="1"/>
</dbReference>
<dbReference type="InterPro" id="IPR046348">
    <property type="entry name" value="SIS_dom_sf"/>
</dbReference>
<comment type="catalytic activity">
    <reaction evidence="7 8 9">
        <text>alpha-D-glucose 6-phosphate = beta-D-fructose 6-phosphate</text>
        <dbReference type="Rhea" id="RHEA:11816"/>
        <dbReference type="ChEBI" id="CHEBI:57634"/>
        <dbReference type="ChEBI" id="CHEBI:58225"/>
        <dbReference type="EC" id="5.3.1.9"/>
    </reaction>
</comment>
<keyword evidence="6 8" id="KW-0413">Isomerase</keyword>
<dbReference type="SUPFAM" id="SSF53697">
    <property type="entry name" value="SIS domain"/>
    <property type="match status" value="1"/>
</dbReference>
<dbReference type="GO" id="GO:0097367">
    <property type="term" value="F:carbohydrate derivative binding"/>
    <property type="evidence" value="ECO:0007669"/>
    <property type="project" value="InterPro"/>
</dbReference>
<evidence type="ECO:0000256" key="6">
    <source>
        <dbReference type="ARBA" id="ARBA00023235"/>
    </source>
</evidence>
<sequence>MKGIKFDFTNLFKPNVNSGVTEAEIDDYKEEITKIIENIFEEKPGFLDVPFTRKWTDSVLDIKNWVQKFESVVILGIGGSALGNQALQTALNPLNYNSMSKEERKSPKVFIIDNVDPDFVSSILDQINPKTTLFNVISKSGTTAEAMSNYLIARGLIDTYGLNPSKHLLFTTDPENGVLRKIAIEEDIRTLEIPQNVGGRFSVLTPVGLLSAMAGNIDIIDLFNGARDMQKILNNKNVWENPAALNALIHFILNKKGFSMSVMMPYSNRLYLLADWYRQLWAESIGKKVNLKGEVVNVGQTPIKALGATDQHSQVQLYNEGPNDKIITFLKLENFERDITIPSIHSDIEALKYLGGKKLSELLNTELTGTEYALVEHNRPNMKIIFPAINAYNIGQFLFMYEFSTAVMGSLLEINPYDQPGVELGKKVTYALMGRKGYEEMASDVNKKLSEKKKVII</sequence>
<accession>A0A7G1G6T4</accession>
<comment type="pathway">
    <text evidence="1 8 9">Carbohydrate degradation; glycolysis; D-glyceraldehyde 3-phosphate and glycerone phosphate from D-glucose: step 2/4.</text>
</comment>
<dbReference type="UniPathway" id="UPA00109">
    <property type="reaction ID" value="UER00181"/>
</dbReference>
<evidence type="ECO:0000256" key="3">
    <source>
        <dbReference type="ARBA" id="ARBA00022432"/>
    </source>
</evidence>
<dbReference type="UniPathway" id="UPA00138"/>
<dbReference type="GO" id="GO:0048029">
    <property type="term" value="F:monosaccharide binding"/>
    <property type="evidence" value="ECO:0007669"/>
    <property type="project" value="TreeGrafter"/>
</dbReference>
<feature type="active site" evidence="8">
    <location>
        <position position="426"/>
    </location>
</feature>
<keyword evidence="11" id="KW-1185">Reference proteome</keyword>
<comment type="similarity">
    <text evidence="2 8 9">Belongs to the GPI family.</text>
</comment>
<dbReference type="KEGG" id="ocy:OSSY52_07040"/>
<dbReference type="CDD" id="cd05015">
    <property type="entry name" value="SIS_PGI_1"/>
    <property type="match status" value="1"/>
</dbReference>
<dbReference type="InParanoid" id="A0A7G1G6T4"/>
<evidence type="ECO:0000256" key="8">
    <source>
        <dbReference type="HAMAP-Rule" id="MF_00473"/>
    </source>
</evidence>
<keyword evidence="3 8" id="KW-0312">Gluconeogenesis</keyword>
<proteinExistence type="inferred from homology"/>
<comment type="subcellular location">
    <subcellularLocation>
        <location evidence="8">Cytoplasm</location>
    </subcellularLocation>
</comment>
<dbReference type="FunFam" id="3.40.50.10490:FF:000016">
    <property type="entry name" value="Glucose-6-phosphate isomerase"/>
    <property type="match status" value="1"/>
</dbReference>
<dbReference type="PROSITE" id="PS00174">
    <property type="entry name" value="P_GLUCOSE_ISOMERASE_2"/>
    <property type="match status" value="1"/>
</dbReference>
<dbReference type="Proteomes" id="UP000516361">
    <property type="component" value="Chromosome"/>
</dbReference>
<dbReference type="PROSITE" id="PS51463">
    <property type="entry name" value="P_GLUCOSE_ISOMERASE_3"/>
    <property type="match status" value="1"/>
</dbReference>
<dbReference type="EMBL" id="AP018712">
    <property type="protein sequence ID" value="BBE30563.1"/>
    <property type="molecule type" value="Genomic_DNA"/>
</dbReference>
<dbReference type="GO" id="GO:0051156">
    <property type="term" value="P:glucose 6-phosphate metabolic process"/>
    <property type="evidence" value="ECO:0007669"/>
    <property type="project" value="TreeGrafter"/>
</dbReference>
<dbReference type="GO" id="GO:0006096">
    <property type="term" value="P:glycolytic process"/>
    <property type="evidence" value="ECO:0007669"/>
    <property type="project" value="UniProtKB-UniRule"/>
</dbReference>
<dbReference type="FunFam" id="3.40.50.10490:FF:000071">
    <property type="entry name" value="Glucose-6-phosphate isomerase"/>
    <property type="match status" value="1"/>
</dbReference>
<comment type="pathway">
    <text evidence="8">Carbohydrate biosynthesis; gluconeogenesis.</text>
</comment>
<evidence type="ECO:0000256" key="1">
    <source>
        <dbReference type="ARBA" id="ARBA00004926"/>
    </source>
</evidence>